<evidence type="ECO:0000313" key="2">
    <source>
        <dbReference type="Proteomes" id="UP001385951"/>
    </source>
</evidence>
<accession>A0AAW0GCK4</accession>
<reference evidence="1 2" key="1">
    <citation type="submission" date="2022-09" db="EMBL/GenBank/DDBJ databases">
        <authorList>
            <person name="Palmer J.M."/>
        </authorList>
    </citation>
    <scope>NUCLEOTIDE SEQUENCE [LARGE SCALE GENOMIC DNA]</scope>
    <source>
        <strain evidence="1 2">DSM 7382</strain>
    </source>
</reference>
<comment type="caution">
    <text evidence="1">The sequence shown here is derived from an EMBL/GenBank/DDBJ whole genome shotgun (WGS) entry which is preliminary data.</text>
</comment>
<organism evidence="1 2">
    <name type="scientific">Cerrena zonata</name>
    <dbReference type="NCBI Taxonomy" id="2478898"/>
    <lineage>
        <taxon>Eukaryota</taxon>
        <taxon>Fungi</taxon>
        <taxon>Dikarya</taxon>
        <taxon>Basidiomycota</taxon>
        <taxon>Agaricomycotina</taxon>
        <taxon>Agaricomycetes</taxon>
        <taxon>Polyporales</taxon>
        <taxon>Cerrenaceae</taxon>
        <taxon>Cerrena</taxon>
    </lineage>
</organism>
<proteinExistence type="predicted"/>
<keyword evidence="2" id="KW-1185">Reference proteome</keyword>
<dbReference type="Proteomes" id="UP001385951">
    <property type="component" value="Unassembled WGS sequence"/>
</dbReference>
<name>A0AAW0GCK4_9APHY</name>
<gene>
    <name evidence="1" type="ORF">QCA50_004661</name>
</gene>
<dbReference type="AlphaFoldDB" id="A0AAW0GCK4"/>
<dbReference type="EMBL" id="JASBNA010000005">
    <property type="protein sequence ID" value="KAK7691268.1"/>
    <property type="molecule type" value="Genomic_DNA"/>
</dbReference>
<protein>
    <submittedName>
        <fullName evidence="1">Uncharacterized protein</fullName>
    </submittedName>
</protein>
<sequence length="442" mass="49740">MSRDSPPASPTYPQDICNLVIDELQVHRPTLQNCSIISRPWLHPSRIHLLREIAISIGDSSDPKDIVKFTNALMTQSTEFAYYIRSLVIEGYAISGRLSRPRLYSSLPLGDLFAILDQLPRLNLLTLDHAKFYSGGPDVTDLVKYSSLEAFRFKTTFQEGPYDYKSLFLQLLLHFPNVTDLDLSLHSSPSLDEYPITFPHKHLRQKIKSLKLEASAAQGPVLKSLFNIVCFSELRSIEVVGTTSSLVYPLGQIVSAASETLEKFSYQMHDVAISSWSILNLSTCKSLTSVSLTVPLTYSAHATQDRWNAAVSVLSTLLITATHPLSIEIIFMVETHQYWDILEAFTPTFGYLSWSSAREIMNKLNKLNLLFKLEFIITTPNYPLVDDIPADVVKVCQLALKMGFPELDEKDRLSVNYSPAAKFIPDEQRLHTVVPRLGEEIA</sequence>
<evidence type="ECO:0000313" key="1">
    <source>
        <dbReference type="EMBL" id="KAK7691268.1"/>
    </source>
</evidence>